<proteinExistence type="predicted"/>
<accession>A0A0F9W069</accession>
<keyword evidence="1" id="KW-0812">Transmembrane</keyword>
<sequence length="105" mass="11477">MDPDRKWHDVGTIWRGLTMLAAATPPVLASGAAWASASPEGAEFVMADWMLLSFLSFAGAALLVFLIAVRRGMFAGMEDAKYHLLSVKEPDYYTPDWAKEDADAP</sequence>
<organism evidence="2">
    <name type="scientific">marine sediment metagenome</name>
    <dbReference type="NCBI Taxonomy" id="412755"/>
    <lineage>
        <taxon>unclassified sequences</taxon>
        <taxon>metagenomes</taxon>
        <taxon>ecological metagenomes</taxon>
    </lineage>
</organism>
<name>A0A0F9W069_9ZZZZ</name>
<reference evidence="2" key="1">
    <citation type="journal article" date="2015" name="Nature">
        <title>Complex archaea that bridge the gap between prokaryotes and eukaryotes.</title>
        <authorList>
            <person name="Spang A."/>
            <person name="Saw J.H."/>
            <person name="Jorgensen S.L."/>
            <person name="Zaremba-Niedzwiedzka K."/>
            <person name="Martijn J."/>
            <person name="Lind A.E."/>
            <person name="van Eijk R."/>
            <person name="Schleper C."/>
            <person name="Guy L."/>
            <person name="Ettema T.J."/>
        </authorList>
    </citation>
    <scope>NUCLEOTIDE SEQUENCE</scope>
</reference>
<gene>
    <name evidence="2" type="ORF">LCGC14_0343940</name>
</gene>
<evidence type="ECO:0000256" key="1">
    <source>
        <dbReference type="SAM" id="Phobius"/>
    </source>
</evidence>
<comment type="caution">
    <text evidence="2">The sequence shown here is derived from an EMBL/GenBank/DDBJ whole genome shotgun (WGS) entry which is preliminary data.</text>
</comment>
<dbReference type="AlphaFoldDB" id="A0A0F9W069"/>
<protein>
    <submittedName>
        <fullName evidence="2">Uncharacterized protein</fullName>
    </submittedName>
</protein>
<dbReference type="EMBL" id="LAZR01000253">
    <property type="protein sequence ID" value="KKN79066.1"/>
    <property type="molecule type" value="Genomic_DNA"/>
</dbReference>
<feature type="transmembrane region" description="Helical" evidence="1">
    <location>
        <begin position="12"/>
        <end position="37"/>
    </location>
</feature>
<evidence type="ECO:0000313" key="2">
    <source>
        <dbReference type="EMBL" id="KKN79066.1"/>
    </source>
</evidence>
<keyword evidence="1" id="KW-0472">Membrane</keyword>
<feature type="transmembrane region" description="Helical" evidence="1">
    <location>
        <begin position="49"/>
        <end position="69"/>
    </location>
</feature>
<keyword evidence="1" id="KW-1133">Transmembrane helix</keyword>